<dbReference type="EMBL" id="UAQM01000024">
    <property type="protein sequence ID" value="SPU46002.1"/>
    <property type="molecule type" value="Genomic_DNA"/>
</dbReference>
<evidence type="ECO:0000256" key="1">
    <source>
        <dbReference type="SAM" id="Phobius"/>
    </source>
</evidence>
<gene>
    <name evidence="2" type="ORF">NCTC11165_02328</name>
</gene>
<keyword evidence="1" id="KW-0812">Transmembrane</keyword>
<protein>
    <submittedName>
        <fullName evidence="2">Uncharacterized protein</fullName>
    </submittedName>
</protein>
<evidence type="ECO:0000313" key="2">
    <source>
        <dbReference type="EMBL" id="SPU46002.1"/>
    </source>
</evidence>
<name>A0A2X1AZE1_BREDI</name>
<keyword evidence="1" id="KW-0472">Membrane</keyword>
<keyword evidence="1" id="KW-1133">Transmembrane helix</keyword>
<dbReference type="AlphaFoldDB" id="A0A2X1AZE1"/>
<dbReference type="Proteomes" id="UP000250358">
    <property type="component" value="Unassembled WGS sequence"/>
</dbReference>
<organism evidence="2 3">
    <name type="scientific">Brevundimonas diminuta</name>
    <name type="common">Pseudomonas diminuta</name>
    <dbReference type="NCBI Taxonomy" id="293"/>
    <lineage>
        <taxon>Bacteria</taxon>
        <taxon>Pseudomonadati</taxon>
        <taxon>Pseudomonadota</taxon>
        <taxon>Alphaproteobacteria</taxon>
        <taxon>Caulobacterales</taxon>
        <taxon>Caulobacteraceae</taxon>
        <taxon>Brevundimonas</taxon>
    </lineage>
</organism>
<accession>A0A2X1AZE1</accession>
<feature type="transmembrane region" description="Helical" evidence="1">
    <location>
        <begin position="15"/>
        <end position="40"/>
    </location>
</feature>
<sequence>MAGDILYFLHRHFRAVFLIGATVGVMALGLIVRGVLGLLFSASTGGGAG</sequence>
<evidence type="ECO:0000313" key="3">
    <source>
        <dbReference type="Proteomes" id="UP000250358"/>
    </source>
</evidence>
<proteinExistence type="predicted"/>
<reference evidence="2 3" key="1">
    <citation type="submission" date="2018-06" db="EMBL/GenBank/DDBJ databases">
        <authorList>
            <consortium name="Pathogen Informatics"/>
            <person name="Doyle S."/>
        </authorList>
    </citation>
    <scope>NUCLEOTIDE SEQUENCE [LARGE SCALE GENOMIC DNA]</scope>
    <source>
        <strain evidence="2 3">NCTC11165</strain>
    </source>
</reference>
<dbReference type="RefSeq" id="WP_252865708.1">
    <property type="nucleotide sequence ID" value="NZ_UAQM01000024.1"/>
</dbReference>